<evidence type="ECO:0000313" key="3">
    <source>
        <dbReference type="EMBL" id="KAF2432614.1"/>
    </source>
</evidence>
<dbReference type="PANTHER" id="PTHR12847:SF9">
    <property type="entry name" value="NECAP-LIKE PROTEIN CG9132"/>
    <property type="match status" value="1"/>
</dbReference>
<accession>A0A9P4NWR4</accession>
<dbReference type="InterPro" id="IPR012466">
    <property type="entry name" value="NECAP_PHear"/>
</dbReference>
<evidence type="ECO:0000256" key="1">
    <source>
        <dbReference type="SAM" id="MobiDB-lite"/>
    </source>
</evidence>
<comment type="caution">
    <text evidence="3">The sequence shown here is derived from an EMBL/GenBank/DDBJ whole genome shotgun (WGS) entry which is preliminary data.</text>
</comment>
<dbReference type="AlphaFoldDB" id="A0A9P4NWR4"/>
<dbReference type="PANTHER" id="PTHR12847">
    <property type="entry name" value="ATP-BINDING CASSETTE ABC TRANSPORTER-RELATED"/>
    <property type="match status" value="1"/>
</dbReference>
<dbReference type="CDD" id="cd13228">
    <property type="entry name" value="PHear_NECAP"/>
    <property type="match status" value="1"/>
</dbReference>
<feature type="domain" description="NECAP PHear" evidence="2">
    <location>
        <begin position="16"/>
        <end position="197"/>
    </location>
</feature>
<dbReference type="SUPFAM" id="SSF50729">
    <property type="entry name" value="PH domain-like"/>
    <property type="match status" value="1"/>
</dbReference>
<dbReference type="Gene3D" id="2.30.29.30">
    <property type="entry name" value="Pleckstrin-homology domain (PH domain)/Phosphotyrosine-binding domain (PTB)"/>
    <property type="match status" value="1"/>
</dbReference>
<proteinExistence type="predicted"/>
<sequence length="302" mass="31916">MDKDPITGKPYPPDAIQRILYVTQKVHIYPIPPITSSKGFNAATWTQNPKDLLFTCRLRILETALPPPASSPETPERVSTTILLEDPKTGDLFAAAPYTSEAVVEQALDSSRFFAVRVVGEGGMKATLGIGFEERPEAFDFGVCLQDVKKVLDMGVKIGGKKGIGASGKAPIPVLGASDIKRDYSLKEGETIKINIGGKMTRGRKSEGGQGEEGGKSSMPFAIPPPPGGKSSSNFSIPPPPYSASGGDGGGSLPFLPPTPGAADIKAGRRRHPSSSLNELPQKHQPSAADLGFDDGEFGEFQ</sequence>
<dbReference type="OrthoDB" id="10265489at2759"/>
<reference evidence="3" key="1">
    <citation type="journal article" date="2020" name="Stud. Mycol.">
        <title>101 Dothideomycetes genomes: a test case for predicting lifestyles and emergence of pathogens.</title>
        <authorList>
            <person name="Haridas S."/>
            <person name="Albert R."/>
            <person name="Binder M."/>
            <person name="Bloem J."/>
            <person name="Labutti K."/>
            <person name="Salamov A."/>
            <person name="Andreopoulos B."/>
            <person name="Baker S."/>
            <person name="Barry K."/>
            <person name="Bills G."/>
            <person name="Bluhm B."/>
            <person name="Cannon C."/>
            <person name="Castanera R."/>
            <person name="Culley D."/>
            <person name="Daum C."/>
            <person name="Ezra D."/>
            <person name="Gonzalez J."/>
            <person name="Henrissat B."/>
            <person name="Kuo A."/>
            <person name="Liang C."/>
            <person name="Lipzen A."/>
            <person name="Lutzoni F."/>
            <person name="Magnuson J."/>
            <person name="Mondo S."/>
            <person name="Nolan M."/>
            <person name="Ohm R."/>
            <person name="Pangilinan J."/>
            <person name="Park H.-J."/>
            <person name="Ramirez L."/>
            <person name="Alfaro M."/>
            <person name="Sun H."/>
            <person name="Tritt A."/>
            <person name="Yoshinaga Y."/>
            <person name="Zwiers L.-H."/>
            <person name="Turgeon B."/>
            <person name="Goodwin S."/>
            <person name="Spatafora J."/>
            <person name="Crous P."/>
            <person name="Grigoriev I."/>
        </authorList>
    </citation>
    <scope>NUCLEOTIDE SEQUENCE</scope>
    <source>
        <strain evidence="3">CBS 130266</strain>
    </source>
</reference>
<dbReference type="Pfam" id="PF07933">
    <property type="entry name" value="DUF1681"/>
    <property type="match status" value="1"/>
</dbReference>
<name>A0A9P4NWR4_9PEZI</name>
<feature type="compositionally biased region" description="Acidic residues" evidence="1">
    <location>
        <begin position="292"/>
        <end position="302"/>
    </location>
</feature>
<dbReference type="GO" id="GO:0006897">
    <property type="term" value="P:endocytosis"/>
    <property type="evidence" value="ECO:0007669"/>
    <property type="project" value="InterPro"/>
</dbReference>
<evidence type="ECO:0000313" key="4">
    <source>
        <dbReference type="Proteomes" id="UP000800235"/>
    </source>
</evidence>
<dbReference type="GO" id="GO:0030125">
    <property type="term" value="C:clathrin vesicle coat"/>
    <property type="evidence" value="ECO:0007669"/>
    <property type="project" value="TreeGrafter"/>
</dbReference>
<keyword evidence="4" id="KW-1185">Reference proteome</keyword>
<dbReference type="InterPro" id="IPR011993">
    <property type="entry name" value="PH-like_dom_sf"/>
</dbReference>
<evidence type="ECO:0000259" key="2">
    <source>
        <dbReference type="Pfam" id="PF07933"/>
    </source>
</evidence>
<dbReference type="Proteomes" id="UP000800235">
    <property type="component" value="Unassembled WGS sequence"/>
</dbReference>
<feature type="region of interest" description="Disordered" evidence="1">
    <location>
        <begin position="195"/>
        <end position="302"/>
    </location>
</feature>
<gene>
    <name evidence="3" type="ORF">EJ08DRAFT_648042</name>
</gene>
<dbReference type="EMBL" id="MU007025">
    <property type="protein sequence ID" value="KAF2432614.1"/>
    <property type="molecule type" value="Genomic_DNA"/>
</dbReference>
<organism evidence="3 4">
    <name type="scientific">Tothia fuscella</name>
    <dbReference type="NCBI Taxonomy" id="1048955"/>
    <lineage>
        <taxon>Eukaryota</taxon>
        <taxon>Fungi</taxon>
        <taxon>Dikarya</taxon>
        <taxon>Ascomycota</taxon>
        <taxon>Pezizomycotina</taxon>
        <taxon>Dothideomycetes</taxon>
        <taxon>Pleosporomycetidae</taxon>
        <taxon>Venturiales</taxon>
        <taxon>Cylindrosympodiaceae</taxon>
        <taxon>Tothia</taxon>
    </lineage>
</organism>
<protein>
    <submittedName>
        <fullName evidence="3">DUF1681-domain-containing protein</fullName>
    </submittedName>
</protein>
<dbReference type="FunFam" id="2.30.29.30:FF:000465">
    <property type="entry name" value="Adaptin ear-binding coat-associated protein 2"/>
    <property type="match status" value="1"/>
</dbReference>